<sequence length="356" mass="41954">MEKANDLYKNILNILKRYRAEAYKAINTAMVISYWQIGKEIVENEQGGNVKAAYGEEILQSLSKKLSADFGKGFSYSNLRNFRQFYLTYPEEQICYAVRITSYNADNQQNEISYALRSNLSWTHHRLIMRVDDAQARAYYLNEAEHQQWSSRELERNINSSYFQRLLSNQKEVAPTNHNIQLSENFIKDPYVLEFLKIEQSSTLKEKDIETRIINHLQQFLLELGKGFSFVGRQFRISTETSNFYIDLVFYNYILKCFVLFDLKTNKLTHQDVGQMDMYIKMFDDLKKQENDNPTIGIILCTDKEETVVKYSMLKDSKQLFASKYQMYLPTEKQLADWIENNKAIIELQLKNQGND</sequence>
<keyword evidence="4" id="KW-1185">Reference proteome</keyword>
<dbReference type="InterPro" id="IPR009362">
    <property type="entry name" value="YhcG_C"/>
</dbReference>
<evidence type="ECO:0000259" key="1">
    <source>
        <dbReference type="Pfam" id="PF06250"/>
    </source>
</evidence>
<dbReference type="Pfam" id="PF06250">
    <property type="entry name" value="YhcG_C"/>
    <property type="match status" value="1"/>
</dbReference>
<dbReference type="InterPro" id="IPR011856">
    <property type="entry name" value="tRNA_endonuc-like_dom_sf"/>
</dbReference>
<reference evidence="4" key="1">
    <citation type="journal article" date="2019" name="Int. J. Syst. Evol. Microbiol.">
        <title>The Global Catalogue of Microorganisms (GCM) 10K type strain sequencing project: providing services to taxonomists for standard genome sequencing and annotation.</title>
        <authorList>
            <consortium name="The Broad Institute Genomics Platform"/>
            <consortium name="The Broad Institute Genome Sequencing Center for Infectious Disease"/>
            <person name="Wu L."/>
            <person name="Ma J."/>
        </authorList>
    </citation>
    <scope>NUCLEOTIDE SEQUENCE [LARGE SCALE GENOMIC DNA]</scope>
    <source>
        <strain evidence="4">KCTC 42866</strain>
    </source>
</reference>
<dbReference type="PANTHER" id="PTHR30547">
    <property type="entry name" value="UNCHARACTERIZED PROTEIN YHCG-RELATED"/>
    <property type="match status" value="1"/>
</dbReference>
<evidence type="ECO:0000313" key="4">
    <source>
        <dbReference type="Proteomes" id="UP001597461"/>
    </source>
</evidence>
<dbReference type="PANTHER" id="PTHR30547:SF5">
    <property type="entry name" value="NUCLEASE YHCG-RELATED"/>
    <property type="match status" value="1"/>
</dbReference>
<evidence type="ECO:0000259" key="2">
    <source>
        <dbReference type="Pfam" id="PF17761"/>
    </source>
</evidence>
<gene>
    <name evidence="3" type="ORF">ACFSR6_11550</name>
</gene>
<comment type="caution">
    <text evidence="3">The sequence shown here is derived from an EMBL/GenBank/DDBJ whole genome shotgun (WGS) entry which is preliminary data.</text>
</comment>
<dbReference type="Pfam" id="PF17761">
    <property type="entry name" value="DUF1016_N"/>
    <property type="match status" value="1"/>
</dbReference>
<name>A0ABW5ML63_9SPHI</name>
<proteinExistence type="predicted"/>
<evidence type="ECO:0000313" key="3">
    <source>
        <dbReference type="EMBL" id="MFD2583125.1"/>
    </source>
</evidence>
<organism evidence="3 4">
    <name type="scientific">Pedobacter vanadiisoli</name>
    <dbReference type="NCBI Taxonomy" id="1761975"/>
    <lineage>
        <taxon>Bacteria</taxon>
        <taxon>Pseudomonadati</taxon>
        <taxon>Bacteroidota</taxon>
        <taxon>Sphingobacteriia</taxon>
        <taxon>Sphingobacteriales</taxon>
        <taxon>Sphingobacteriaceae</taxon>
        <taxon>Pedobacter</taxon>
    </lineage>
</organism>
<dbReference type="EMBL" id="JBHULL010000009">
    <property type="protein sequence ID" value="MFD2583125.1"/>
    <property type="molecule type" value="Genomic_DNA"/>
</dbReference>
<dbReference type="InterPro" id="IPR041527">
    <property type="entry name" value="YhcG_N"/>
</dbReference>
<dbReference type="Proteomes" id="UP001597461">
    <property type="component" value="Unassembled WGS sequence"/>
</dbReference>
<accession>A0ABW5ML63</accession>
<dbReference type="Gene3D" id="3.40.1350.10">
    <property type="match status" value="1"/>
</dbReference>
<protein>
    <submittedName>
        <fullName evidence="3">YhcG family protein</fullName>
    </submittedName>
</protein>
<feature type="domain" description="YhcG N-terminal" evidence="2">
    <location>
        <begin position="11"/>
        <end position="165"/>
    </location>
</feature>
<feature type="domain" description="YhcG PDDEXK nuclease" evidence="1">
    <location>
        <begin position="185"/>
        <end position="335"/>
    </location>
</feature>
<dbReference type="RefSeq" id="WP_379078884.1">
    <property type="nucleotide sequence ID" value="NZ_JBHULL010000009.1"/>
</dbReference>
<dbReference type="InterPro" id="IPR053148">
    <property type="entry name" value="PD-DEXK-like_domain"/>
</dbReference>